<keyword evidence="1" id="KW-0472">Membrane</keyword>
<sequence>MKQHQMLSIFIIVSVSVMMCVVLSLHNKKESFVPIINRFYKPRVRDIQNYFSKKWNMLYNNIQYILKKNSLL</sequence>
<evidence type="ECO:0000256" key="1">
    <source>
        <dbReference type="SAM" id="Phobius"/>
    </source>
</evidence>
<dbReference type="AlphaFoldDB" id="A0A6C0B0H5"/>
<evidence type="ECO:0000313" key="2">
    <source>
        <dbReference type="EMBL" id="QHS85304.1"/>
    </source>
</evidence>
<reference evidence="2" key="1">
    <citation type="journal article" date="2020" name="Nature">
        <title>Giant virus diversity and host interactions through global metagenomics.</title>
        <authorList>
            <person name="Schulz F."/>
            <person name="Roux S."/>
            <person name="Paez-Espino D."/>
            <person name="Jungbluth S."/>
            <person name="Walsh D.A."/>
            <person name="Denef V.J."/>
            <person name="McMahon K.D."/>
            <person name="Konstantinidis K.T."/>
            <person name="Eloe-Fadrosh E.A."/>
            <person name="Kyrpides N.C."/>
            <person name="Woyke T."/>
        </authorList>
    </citation>
    <scope>NUCLEOTIDE SEQUENCE</scope>
    <source>
        <strain evidence="2">GVMAG-M-3300009182-78</strain>
    </source>
</reference>
<accession>A0A6C0B0H5</accession>
<organism evidence="2">
    <name type="scientific">viral metagenome</name>
    <dbReference type="NCBI Taxonomy" id="1070528"/>
    <lineage>
        <taxon>unclassified sequences</taxon>
        <taxon>metagenomes</taxon>
        <taxon>organismal metagenomes</taxon>
    </lineage>
</organism>
<keyword evidence="1" id="KW-0812">Transmembrane</keyword>
<name>A0A6C0B0H5_9ZZZZ</name>
<feature type="transmembrane region" description="Helical" evidence="1">
    <location>
        <begin position="6"/>
        <end position="25"/>
    </location>
</feature>
<protein>
    <submittedName>
        <fullName evidence="2">Uncharacterized protein</fullName>
    </submittedName>
</protein>
<dbReference type="EMBL" id="MN739042">
    <property type="protein sequence ID" value="QHS85304.1"/>
    <property type="molecule type" value="Genomic_DNA"/>
</dbReference>
<proteinExistence type="predicted"/>
<keyword evidence="1" id="KW-1133">Transmembrane helix</keyword>